<evidence type="ECO:0000256" key="1">
    <source>
        <dbReference type="ARBA" id="ARBA00000085"/>
    </source>
</evidence>
<dbReference type="AlphaFoldDB" id="A0A9X2KJM4"/>
<evidence type="ECO:0000256" key="10">
    <source>
        <dbReference type="SAM" id="Phobius"/>
    </source>
</evidence>
<dbReference type="GO" id="GO:0046983">
    <property type="term" value="F:protein dimerization activity"/>
    <property type="evidence" value="ECO:0007669"/>
    <property type="project" value="InterPro"/>
</dbReference>
<feature type="region of interest" description="Disordered" evidence="9">
    <location>
        <begin position="316"/>
        <end position="346"/>
    </location>
</feature>
<dbReference type="GO" id="GO:0016020">
    <property type="term" value="C:membrane"/>
    <property type="evidence" value="ECO:0007669"/>
    <property type="project" value="InterPro"/>
</dbReference>
<accession>A0A9X2KJM4</accession>
<dbReference type="SUPFAM" id="SSF55874">
    <property type="entry name" value="ATPase domain of HSP90 chaperone/DNA topoisomerase II/histidine kinase"/>
    <property type="match status" value="1"/>
</dbReference>
<proteinExistence type="predicted"/>
<dbReference type="GO" id="GO:0005524">
    <property type="term" value="F:ATP binding"/>
    <property type="evidence" value="ECO:0007669"/>
    <property type="project" value="UniProtKB-KW"/>
</dbReference>
<dbReference type="Pfam" id="PF07730">
    <property type="entry name" value="HisKA_3"/>
    <property type="match status" value="1"/>
</dbReference>
<feature type="compositionally biased region" description="Low complexity" evidence="9">
    <location>
        <begin position="323"/>
        <end position="345"/>
    </location>
</feature>
<feature type="domain" description="Signal transduction histidine kinase subgroup 3 dimerisation and phosphoacceptor" evidence="11">
    <location>
        <begin position="233"/>
        <end position="311"/>
    </location>
</feature>
<sequence>MDARGPAARLRALWEGQVGTDWKRPPPTARQRRADVVLAALLVAAALGTVVILHSMGAYDADPGPLDYLASAVLPACLAARRRFPLATLAVTSLAFILLSYVSPEASITPVYQGSYFVAIYTAAAWSRRRGALVVLSGLVVVGMFAWLFLTWIFTESLAELLGPAMEDNPGPLSAAGAYFAYSLALNAAYFGGALAFGMITWRSVQRQHRLREQKRTIEDQSRRLTRQAVVEERLRLARDLHDSIGHHFTGVGLLAGGVRRVVASAEASGSRLELDAASARRVRESLAAVEGSTREGIAALQSVLGVLRRAEEDAEAVPGSEAASGAEPVPGAAAGAQAVPGARAVPREPRLEDLRELIDGVGRLGLRVERVGSEGFGERWERTLAEMPPAEQAAFYRMTQEALTNVAKHSSATTCRLVLRHLDAPRVLEAEITDSGRPTRAHAADAVHSTGTGLAGLRERAAAFGGYAVAGPRVPGPGWTTRFGLPLRAPSKGTP</sequence>
<dbReference type="InterPro" id="IPR036890">
    <property type="entry name" value="HATPase_C_sf"/>
</dbReference>
<dbReference type="InterPro" id="IPR055558">
    <property type="entry name" value="DUF7134"/>
</dbReference>
<feature type="transmembrane region" description="Helical" evidence="10">
    <location>
        <begin position="179"/>
        <end position="202"/>
    </location>
</feature>
<evidence type="ECO:0000256" key="9">
    <source>
        <dbReference type="SAM" id="MobiDB-lite"/>
    </source>
</evidence>
<dbReference type="Proteomes" id="UP001139502">
    <property type="component" value="Unassembled WGS sequence"/>
</dbReference>
<dbReference type="InterPro" id="IPR050482">
    <property type="entry name" value="Sensor_HK_TwoCompSys"/>
</dbReference>
<feature type="transmembrane region" description="Helical" evidence="10">
    <location>
        <begin position="133"/>
        <end position="154"/>
    </location>
</feature>
<keyword evidence="14" id="KW-1185">Reference proteome</keyword>
<evidence type="ECO:0000259" key="12">
    <source>
        <dbReference type="Pfam" id="PF23539"/>
    </source>
</evidence>
<dbReference type="EC" id="2.7.13.3" evidence="2"/>
<evidence type="ECO:0000313" key="14">
    <source>
        <dbReference type="Proteomes" id="UP001139502"/>
    </source>
</evidence>
<organism evidence="13 14">
    <name type="scientific">Rothia santali</name>
    <dbReference type="NCBI Taxonomy" id="2949643"/>
    <lineage>
        <taxon>Bacteria</taxon>
        <taxon>Bacillati</taxon>
        <taxon>Actinomycetota</taxon>
        <taxon>Actinomycetes</taxon>
        <taxon>Micrococcales</taxon>
        <taxon>Micrococcaceae</taxon>
        <taxon>Rothia</taxon>
    </lineage>
</organism>
<comment type="catalytic activity">
    <reaction evidence="1">
        <text>ATP + protein L-histidine = ADP + protein N-phospho-L-histidine.</text>
        <dbReference type="EC" id="2.7.13.3"/>
    </reaction>
</comment>
<dbReference type="PANTHER" id="PTHR24421:SF10">
    <property type="entry name" value="NITRATE_NITRITE SENSOR PROTEIN NARQ"/>
    <property type="match status" value="1"/>
</dbReference>
<keyword evidence="10" id="KW-0812">Transmembrane</keyword>
<evidence type="ECO:0000256" key="6">
    <source>
        <dbReference type="ARBA" id="ARBA00022777"/>
    </source>
</evidence>
<dbReference type="PANTHER" id="PTHR24421">
    <property type="entry name" value="NITRATE/NITRITE SENSOR PROTEIN NARX-RELATED"/>
    <property type="match status" value="1"/>
</dbReference>
<dbReference type="GO" id="GO:0000155">
    <property type="term" value="F:phosphorelay sensor kinase activity"/>
    <property type="evidence" value="ECO:0007669"/>
    <property type="project" value="InterPro"/>
</dbReference>
<protein>
    <recommendedName>
        <fullName evidence="2">histidine kinase</fullName>
        <ecNumber evidence="2">2.7.13.3</ecNumber>
    </recommendedName>
</protein>
<keyword evidence="10" id="KW-0472">Membrane</keyword>
<evidence type="ECO:0000256" key="2">
    <source>
        <dbReference type="ARBA" id="ARBA00012438"/>
    </source>
</evidence>
<comment type="caution">
    <text evidence="13">The sequence shown here is derived from an EMBL/GenBank/DDBJ whole genome shotgun (WGS) entry which is preliminary data.</text>
</comment>
<keyword evidence="3" id="KW-0597">Phosphoprotein</keyword>
<dbReference type="CDD" id="cd16917">
    <property type="entry name" value="HATPase_UhpB-NarQ-NarX-like"/>
    <property type="match status" value="1"/>
</dbReference>
<evidence type="ECO:0000256" key="4">
    <source>
        <dbReference type="ARBA" id="ARBA00022679"/>
    </source>
</evidence>
<feature type="transmembrane region" description="Helical" evidence="10">
    <location>
        <begin position="84"/>
        <end position="102"/>
    </location>
</feature>
<feature type="domain" description="DUF7134" evidence="12">
    <location>
        <begin position="33"/>
        <end position="147"/>
    </location>
</feature>
<gene>
    <name evidence="13" type="ORF">NBM05_13665</name>
</gene>
<evidence type="ECO:0000256" key="7">
    <source>
        <dbReference type="ARBA" id="ARBA00022840"/>
    </source>
</evidence>
<evidence type="ECO:0000256" key="8">
    <source>
        <dbReference type="ARBA" id="ARBA00023012"/>
    </source>
</evidence>
<keyword evidence="8" id="KW-0902">Two-component regulatory system</keyword>
<keyword evidence="4" id="KW-0808">Transferase</keyword>
<dbReference type="Gene3D" id="3.30.565.10">
    <property type="entry name" value="Histidine kinase-like ATPase, C-terminal domain"/>
    <property type="match status" value="1"/>
</dbReference>
<reference evidence="13" key="1">
    <citation type="submission" date="2022-06" db="EMBL/GenBank/DDBJ databases">
        <title>Rothia sp. isolated from sandalwood seedling.</title>
        <authorList>
            <person name="Tuikhar N."/>
            <person name="Kirdat K."/>
            <person name="Thorat V."/>
            <person name="Swetha P."/>
            <person name="Padma S."/>
            <person name="Sundararaj R."/>
            <person name="Yadav A."/>
        </authorList>
    </citation>
    <scope>NUCLEOTIDE SEQUENCE</scope>
    <source>
        <strain evidence="13">AR01</strain>
    </source>
</reference>
<keyword evidence="6 13" id="KW-0418">Kinase</keyword>
<evidence type="ECO:0000259" key="11">
    <source>
        <dbReference type="Pfam" id="PF07730"/>
    </source>
</evidence>
<dbReference type="Pfam" id="PF23539">
    <property type="entry name" value="DUF7134"/>
    <property type="match status" value="1"/>
</dbReference>
<dbReference type="Gene3D" id="1.20.5.1930">
    <property type="match status" value="1"/>
</dbReference>
<keyword evidence="7" id="KW-0067">ATP-binding</keyword>
<evidence type="ECO:0000256" key="5">
    <source>
        <dbReference type="ARBA" id="ARBA00022741"/>
    </source>
</evidence>
<dbReference type="InterPro" id="IPR011712">
    <property type="entry name" value="Sig_transdc_His_kin_sub3_dim/P"/>
</dbReference>
<evidence type="ECO:0000256" key="3">
    <source>
        <dbReference type="ARBA" id="ARBA00022553"/>
    </source>
</evidence>
<keyword evidence="10" id="KW-1133">Transmembrane helix</keyword>
<evidence type="ECO:0000313" key="13">
    <source>
        <dbReference type="EMBL" id="MCP3427029.1"/>
    </source>
</evidence>
<dbReference type="RefSeq" id="WP_254168597.1">
    <property type="nucleotide sequence ID" value="NZ_JANAFB010000047.1"/>
</dbReference>
<dbReference type="EMBL" id="JANAFB010000047">
    <property type="protein sequence ID" value="MCP3427029.1"/>
    <property type="molecule type" value="Genomic_DNA"/>
</dbReference>
<feature type="transmembrane region" description="Helical" evidence="10">
    <location>
        <begin position="36"/>
        <end position="53"/>
    </location>
</feature>
<name>A0A9X2KJM4_9MICC</name>
<keyword evidence="5" id="KW-0547">Nucleotide-binding</keyword>